<dbReference type="SUPFAM" id="SSF48452">
    <property type="entry name" value="TPR-like"/>
    <property type="match status" value="1"/>
</dbReference>
<accession>A0A7W9SSE3</accession>
<comment type="caution">
    <text evidence="1">The sequence shown here is derived from an EMBL/GenBank/DDBJ whole genome shotgun (WGS) entry which is preliminary data.</text>
</comment>
<dbReference type="InterPro" id="IPR053277">
    <property type="entry name" value="Endomembrane_traffic_mod"/>
</dbReference>
<reference evidence="1 2" key="1">
    <citation type="submission" date="2020-08" db="EMBL/GenBank/DDBJ databases">
        <title>Genomic Encyclopedia of Type Strains, Phase IV (KMG-IV): sequencing the most valuable type-strain genomes for metagenomic binning, comparative biology and taxonomic classification.</title>
        <authorList>
            <person name="Goeker M."/>
        </authorList>
    </citation>
    <scope>NUCLEOTIDE SEQUENCE [LARGE SCALE GENOMIC DNA]</scope>
    <source>
        <strain evidence="1 2">DSM 23562</strain>
    </source>
</reference>
<dbReference type="Proteomes" id="UP000520814">
    <property type="component" value="Unassembled WGS sequence"/>
</dbReference>
<name>A0A7W9SSE3_ARMRO</name>
<proteinExistence type="predicted"/>
<dbReference type="Gene3D" id="1.25.40.10">
    <property type="entry name" value="Tetratricopeptide repeat domain"/>
    <property type="match status" value="1"/>
</dbReference>
<dbReference type="InterPro" id="IPR029035">
    <property type="entry name" value="DHS-like_NAD/FAD-binding_dom"/>
</dbReference>
<sequence length="495" mass="55049">MQELRRGIEDVLETLRRANLRGEKATLLVGAGCSVSAGIPLAEEMLHSIEEEFPRAAQRASERSYAAYLKELAPGEQQALINRCVHHSQVNPTYLAIAHLMKGGFVDRVLTTNFDPLLVRACALAGEFPAVFNVPQLSPDQLLKLPDTALFYLQGQGTGNTHIPPRYLKAVLEESTQNRPLIVVGYSGTDTTVFPRLALQKHYSNRLYWVGHGDEAPAACVQSRLLKPGKEAYWLSGYSSDQFFVQLVRQLGVFSSDFADRLLEHPQAIMETLCPASQPDVILERLQEQVKTPRPKDVHPSFVAAQLREADELVLRAQFKANREADVLFEAAYARYAGALVLQPDTTEVLVQWAMALSEQAKLKSGADAERLLSTACEKYQQATALQSQDSNIEYLWGMALSRRAQLTRGEVSQALVCEALEHLSKAELLTPGSAAYFLACLTGSRGDLEGTRRWLTRCQEQGVLPLRGMLESNPVFRNFVAQPWFAALYQHEHS</sequence>
<dbReference type="PANTHER" id="PTHR45005:SF2">
    <property type="entry name" value="PROTEIN HLB1"/>
    <property type="match status" value="1"/>
</dbReference>
<organism evidence="1 2">
    <name type="scientific">Armatimonas rosea</name>
    <dbReference type="NCBI Taxonomy" id="685828"/>
    <lineage>
        <taxon>Bacteria</taxon>
        <taxon>Bacillati</taxon>
        <taxon>Armatimonadota</taxon>
        <taxon>Armatimonadia</taxon>
        <taxon>Armatimonadales</taxon>
        <taxon>Armatimonadaceae</taxon>
        <taxon>Armatimonas</taxon>
    </lineage>
</organism>
<dbReference type="InterPro" id="IPR011990">
    <property type="entry name" value="TPR-like_helical_dom_sf"/>
</dbReference>
<dbReference type="SUPFAM" id="SSF52467">
    <property type="entry name" value="DHS-like NAD/FAD-binding domain"/>
    <property type="match status" value="1"/>
</dbReference>
<evidence type="ECO:0000313" key="2">
    <source>
        <dbReference type="Proteomes" id="UP000520814"/>
    </source>
</evidence>
<dbReference type="AlphaFoldDB" id="A0A7W9SSE3"/>
<protein>
    <submittedName>
        <fullName evidence="1">Tetratricopeptide (TPR) repeat protein</fullName>
    </submittedName>
</protein>
<dbReference type="CDD" id="cd00296">
    <property type="entry name" value="SIR2"/>
    <property type="match status" value="1"/>
</dbReference>
<dbReference type="RefSeq" id="WP_184200062.1">
    <property type="nucleotide sequence ID" value="NZ_JACHGW010000003.1"/>
</dbReference>
<dbReference type="EMBL" id="JACHGW010000003">
    <property type="protein sequence ID" value="MBB6051986.1"/>
    <property type="molecule type" value="Genomic_DNA"/>
</dbReference>
<dbReference type="Gene3D" id="3.40.50.1220">
    <property type="entry name" value="TPP-binding domain"/>
    <property type="match status" value="1"/>
</dbReference>
<gene>
    <name evidence="1" type="ORF">HNQ39_003796</name>
</gene>
<dbReference type="PANTHER" id="PTHR45005">
    <property type="match status" value="1"/>
</dbReference>
<evidence type="ECO:0000313" key="1">
    <source>
        <dbReference type="EMBL" id="MBB6051986.1"/>
    </source>
</evidence>
<keyword evidence="2" id="KW-1185">Reference proteome</keyword>